<sequence>MAPVTSLHALRARALASSALEGLAVGAVLASRAAPPWSRPRVLTATAAGALVAVDQLSLELPAVLRELGATGAVGQPPVHERRALLHAGTRALGLGLLLQVFDRPARAELARRGVAHPHRWFGLAAGLAHAAAVAPVYWRLGGERAAAEAERDASIEAELQAMAAGR</sequence>
<evidence type="ECO:0000313" key="2">
    <source>
        <dbReference type="Proteomes" id="UP000198921"/>
    </source>
</evidence>
<dbReference type="Proteomes" id="UP000198921">
    <property type="component" value="Unassembled WGS sequence"/>
</dbReference>
<dbReference type="AlphaFoldDB" id="A0A1H3I5G9"/>
<dbReference type="STRING" id="1137993.SAMN05660209_02409"/>
<protein>
    <submittedName>
        <fullName evidence="1">Uncharacterized protein</fullName>
    </submittedName>
</protein>
<dbReference type="EMBL" id="FNOT01000005">
    <property type="protein sequence ID" value="SDY22976.1"/>
    <property type="molecule type" value="Genomic_DNA"/>
</dbReference>
<reference evidence="2" key="1">
    <citation type="submission" date="2016-10" db="EMBL/GenBank/DDBJ databases">
        <authorList>
            <person name="Varghese N."/>
            <person name="Submissions S."/>
        </authorList>
    </citation>
    <scope>NUCLEOTIDE SEQUENCE [LARGE SCALE GENOMIC DNA]</scope>
    <source>
        <strain evidence="2">DSM 45422</strain>
    </source>
</reference>
<gene>
    <name evidence="1" type="ORF">SAMN05660209_02409</name>
</gene>
<keyword evidence="2" id="KW-1185">Reference proteome</keyword>
<accession>A0A1H3I5G9</accession>
<proteinExistence type="predicted"/>
<organism evidence="1 2">
    <name type="scientific">Geodermatophilus africanus</name>
    <dbReference type="NCBI Taxonomy" id="1137993"/>
    <lineage>
        <taxon>Bacteria</taxon>
        <taxon>Bacillati</taxon>
        <taxon>Actinomycetota</taxon>
        <taxon>Actinomycetes</taxon>
        <taxon>Geodermatophilales</taxon>
        <taxon>Geodermatophilaceae</taxon>
        <taxon>Geodermatophilus</taxon>
    </lineage>
</organism>
<evidence type="ECO:0000313" key="1">
    <source>
        <dbReference type="EMBL" id="SDY22976.1"/>
    </source>
</evidence>
<name>A0A1H3I5G9_9ACTN</name>